<dbReference type="Proteomes" id="UP001347796">
    <property type="component" value="Unassembled WGS sequence"/>
</dbReference>
<evidence type="ECO:0000256" key="1">
    <source>
        <dbReference type="SAM" id="SignalP"/>
    </source>
</evidence>
<proteinExistence type="predicted"/>
<dbReference type="InterPro" id="IPR018247">
    <property type="entry name" value="EF_Hand_1_Ca_BS"/>
</dbReference>
<evidence type="ECO:0000313" key="3">
    <source>
        <dbReference type="Proteomes" id="UP001347796"/>
    </source>
</evidence>
<protein>
    <submittedName>
        <fullName evidence="2">Uncharacterized protein</fullName>
    </submittedName>
</protein>
<sequence length="246" mass="28011">MELSLLFGYIMLLLAVTRCIHGNNDAEIDLQSELDHIKTLENESKMDLLGEIPQSDDSYSDLQKRSKLDRMPAIFGKRANKLNRMPAYFGKRTRLNRMPAVFGKRSRLNRMPAVFGKRSTLDRMPSVFGKRSRLNRMPAVFGKRSRLNRMPAVFGKRDNLVDLMPELFEKTDMDGLSMESNMLGQNKAADDLLSIIQSNKMTVEELSALMAQNMYMLVPLVRTFIDANGDGLISVEELMSIKTRNP</sequence>
<keyword evidence="3" id="KW-1185">Reference proteome</keyword>
<reference evidence="2 3" key="1">
    <citation type="submission" date="2024-01" db="EMBL/GenBank/DDBJ databases">
        <title>The genome of the rayed Mediterranean limpet Patella caerulea (Linnaeus, 1758).</title>
        <authorList>
            <person name="Anh-Thu Weber A."/>
            <person name="Halstead-Nussloch G."/>
        </authorList>
    </citation>
    <scope>NUCLEOTIDE SEQUENCE [LARGE SCALE GENOMIC DNA]</scope>
    <source>
        <strain evidence="2">AATW-2023a</strain>
        <tissue evidence="2">Whole specimen</tissue>
    </source>
</reference>
<accession>A0AAN8G9C6</accession>
<dbReference type="EMBL" id="JAZGQO010000021">
    <property type="protein sequence ID" value="KAK6166311.1"/>
    <property type="molecule type" value="Genomic_DNA"/>
</dbReference>
<comment type="caution">
    <text evidence="2">The sequence shown here is derived from an EMBL/GenBank/DDBJ whole genome shotgun (WGS) entry which is preliminary data.</text>
</comment>
<organism evidence="2 3">
    <name type="scientific">Patella caerulea</name>
    <name type="common">Rayed Mediterranean limpet</name>
    <dbReference type="NCBI Taxonomy" id="87958"/>
    <lineage>
        <taxon>Eukaryota</taxon>
        <taxon>Metazoa</taxon>
        <taxon>Spiralia</taxon>
        <taxon>Lophotrochozoa</taxon>
        <taxon>Mollusca</taxon>
        <taxon>Gastropoda</taxon>
        <taxon>Patellogastropoda</taxon>
        <taxon>Patelloidea</taxon>
        <taxon>Patellidae</taxon>
        <taxon>Patella</taxon>
    </lineage>
</organism>
<keyword evidence="1" id="KW-0732">Signal</keyword>
<dbReference type="PROSITE" id="PS00018">
    <property type="entry name" value="EF_HAND_1"/>
    <property type="match status" value="1"/>
</dbReference>
<feature type="signal peptide" evidence="1">
    <location>
        <begin position="1"/>
        <end position="22"/>
    </location>
</feature>
<dbReference type="AlphaFoldDB" id="A0AAN8G9C6"/>
<gene>
    <name evidence="2" type="ORF">SNE40_023038</name>
</gene>
<evidence type="ECO:0000313" key="2">
    <source>
        <dbReference type="EMBL" id="KAK6166311.1"/>
    </source>
</evidence>
<feature type="chain" id="PRO_5042848490" evidence="1">
    <location>
        <begin position="23"/>
        <end position="246"/>
    </location>
</feature>
<name>A0AAN8G9C6_PATCE</name>